<proteinExistence type="predicted"/>
<evidence type="ECO:0000313" key="3">
    <source>
        <dbReference type="Proteomes" id="UP000018888"/>
    </source>
</evidence>
<feature type="non-terminal residue" evidence="2">
    <location>
        <position position="1"/>
    </location>
</feature>
<evidence type="ECO:0000256" key="1">
    <source>
        <dbReference type="SAM" id="Phobius"/>
    </source>
</evidence>
<sequence>FWMVSINFLDNYVMVLMVVLTPLFTLFSRILLWYVGFLLNWVIMVLLNKTNNAFLFL</sequence>
<gene>
    <name evidence="2" type="ORF">GLOIN_2v1551149</name>
</gene>
<feature type="transmembrane region" description="Helical" evidence="1">
    <location>
        <begin position="12"/>
        <end position="39"/>
    </location>
</feature>
<protein>
    <submittedName>
        <fullName evidence="2">Uncharacterized protein</fullName>
    </submittedName>
</protein>
<name>A0A2P4QHJ1_RHIID</name>
<dbReference type="EMBL" id="AUPC02000044">
    <property type="protein sequence ID" value="POG77094.1"/>
    <property type="molecule type" value="Genomic_DNA"/>
</dbReference>
<evidence type="ECO:0000313" key="2">
    <source>
        <dbReference type="EMBL" id="POG77094.1"/>
    </source>
</evidence>
<dbReference type="AlphaFoldDB" id="A0A2P4QHJ1"/>
<reference evidence="2 3" key="2">
    <citation type="journal article" date="2018" name="New Phytol.">
        <title>High intraspecific genome diversity in the model arbuscular mycorrhizal symbiont Rhizophagus irregularis.</title>
        <authorList>
            <person name="Chen E.C.H."/>
            <person name="Morin E."/>
            <person name="Beaudet D."/>
            <person name="Noel J."/>
            <person name="Yildirir G."/>
            <person name="Ndikumana S."/>
            <person name="Charron P."/>
            <person name="St-Onge C."/>
            <person name="Giorgi J."/>
            <person name="Kruger M."/>
            <person name="Marton T."/>
            <person name="Ropars J."/>
            <person name="Grigoriev I.V."/>
            <person name="Hainaut M."/>
            <person name="Henrissat B."/>
            <person name="Roux C."/>
            <person name="Martin F."/>
            <person name="Corradi N."/>
        </authorList>
    </citation>
    <scope>NUCLEOTIDE SEQUENCE [LARGE SCALE GENOMIC DNA]</scope>
    <source>
        <strain evidence="2 3">DAOM 197198</strain>
    </source>
</reference>
<accession>A0A2P4QHJ1</accession>
<reference evidence="2 3" key="1">
    <citation type="journal article" date="2013" name="Proc. Natl. Acad. Sci. U.S.A.">
        <title>Genome of an arbuscular mycorrhizal fungus provides insight into the oldest plant symbiosis.</title>
        <authorList>
            <person name="Tisserant E."/>
            <person name="Malbreil M."/>
            <person name="Kuo A."/>
            <person name="Kohler A."/>
            <person name="Symeonidi A."/>
            <person name="Balestrini R."/>
            <person name="Charron P."/>
            <person name="Duensing N."/>
            <person name="Frei Dit Frey N."/>
            <person name="Gianinazzi-Pearson V."/>
            <person name="Gilbert L.B."/>
            <person name="Handa Y."/>
            <person name="Herr J.R."/>
            <person name="Hijri M."/>
            <person name="Koul R."/>
            <person name="Kawaguchi M."/>
            <person name="Krajinski F."/>
            <person name="Lammers P.J."/>
            <person name="Masclaux F.G."/>
            <person name="Murat C."/>
            <person name="Morin E."/>
            <person name="Ndikumana S."/>
            <person name="Pagni M."/>
            <person name="Petitpierre D."/>
            <person name="Requena N."/>
            <person name="Rosikiewicz P."/>
            <person name="Riley R."/>
            <person name="Saito K."/>
            <person name="San Clemente H."/>
            <person name="Shapiro H."/>
            <person name="van Tuinen D."/>
            <person name="Becard G."/>
            <person name="Bonfante P."/>
            <person name="Paszkowski U."/>
            <person name="Shachar-Hill Y.Y."/>
            <person name="Tuskan G.A."/>
            <person name="Young P.W."/>
            <person name="Sanders I.R."/>
            <person name="Henrissat B."/>
            <person name="Rensing S.A."/>
            <person name="Grigoriev I.V."/>
            <person name="Corradi N."/>
            <person name="Roux C."/>
            <person name="Martin F."/>
        </authorList>
    </citation>
    <scope>NUCLEOTIDE SEQUENCE [LARGE SCALE GENOMIC DNA]</scope>
    <source>
        <strain evidence="2 3">DAOM 197198</strain>
    </source>
</reference>
<keyword evidence="1" id="KW-1133">Transmembrane helix</keyword>
<organism evidence="2 3">
    <name type="scientific">Rhizophagus irregularis (strain DAOM 181602 / DAOM 197198 / MUCL 43194)</name>
    <name type="common">Arbuscular mycorrhizal fungus</name>
    <name type="synonym">Glomus intraradices</name>
    <dbReference type="NCBI Taxonomy" id="747089"/>
    <lineage>
        <taxon>Eukaryota</taxon>
        <taxon>Fungi</taxon>
        <taxon>Fungi incertae sedis</taxon>
        <taxon>Mucoromycota</taxon>
        <taxon>Glomeromycotina</taxon>
        <taxon>Glomeromycetes</taxon>
        <taxon>Glomerales</taxon>
        <taxon>Glomeraceae</taxon>
        <taxon>Rhizophagus</taxon>
    </lineage>
</organism>
<dbReference type="Proteomes" id="UP000018888">
    <property type="component" value="Unassembled WGS sequence"/>
</dbReference>
<comment type="caution">
    <text evidence="2">The sequence shown here is derived from an EMBL/GenBank/DDBJ whole genome shotgun (WGS) entry which is preliminary data.</text>
</comment>
<keyword evidence="1" id="KW-0472">Membrane</keyword>
<keyword evidence="3" id="KW-1185">Reference proteome</keyword>
<keyword evidence="1" id="KW-0812">Transmembrane</keyword>